<dbReference type="InterPro" id="IPR013616">
    <property type="entry name" value="Chitin_synth_N"/>
</dbReference>
<keyword evidence="13" id="KW-1185">Reference proteome</keyword>
<dbReference type="EC" id="2.4.1.16" evidence="2 10"/>
<evidence type="ECO:0000256" key="4">
    <source>
        <dbReference type="ARBA" id="ARBA00022676"/>
    </source>
</evidence>
<comment type="function">
    <text evidence="10">Polymerizes chitin, a structural polymer of the cell wall and septum, by transferring the sugar moiety of UDP-GlcNAc to the non-reducing end of the growing chitin polymer.</text>
</comment>
<dbReference type="Proteomes" id="UP000789901">
    <property type="component" value="Unassembled WGS sequence"/>
</dbReference>
<keyword evidence="9 10" id="KW-0961">Cell wall biogenesis/degradation</keyword>
<dbReference type="Pfam" id="PF01644">
    <property type="entry name" value="Chitin_synth_1"/>
    <property type="match status" value="3"/>
</dbReference>
<evidence type="ECO:0000256" key="1">
    <source>
        <dbReference type="ARBA" id="ARBA00004651"/>
    </source>
</evidence>
<evidence type="ECO:0000256" key="2">
    <source>
        <dbReference type="ARBA" id="ARBA00012543"/>
    </source>
</evidence>
<dbReference type="EMBL" id="CAJVQB010009208">
    <property type="protein sequence ID" value="CAG8727771.1"/>
    <property type="molecule type" value="Genomic_DNA"/>
</dbReference>
<evidence type="ECO:0000256" key="10">
    <source>
        <dbReference type="RuleBase" id="RU366040"/>
    </source>
</evidence>
<dbReference type="PANTHER" id="PTHR22914">
    <property type="entry name" value="CHITIN SYNTHASE"/>
    <property type="match status" value="1"/>
</dbReference>
<keyword evidence="6" id="KW-0812">Transmembrane</keyword>
<keyword evidence="8" id="KW-0472">Membrane</keyword>
<evidence type="ECO:0000256" key="7">
    <source>
        <dbReference type="ARBA" id="ARBA00022989"/>
    </source>
</evidence>
<sequence length="621" mass="71433">MPFINTVNKNKTIFLSVYPESKITGFKSEMSRVPRVKQKKIPLTKDGNLQFNHPVPNKVKLISGEEFEFIRYTAITCDPDEFVEKKYSIRQKNSKRQTEIMIVITMYNEHDTLFIKTMTSVIKNVDYICSKWPGNESWKKIVVLIVADGRNKINNRILNVLSAMGCYQGGILQNCVKRKDVTAHLFEYTTELMVDSDFKIHNIPPVQIMLCLKEKNAKKLNSHRWSFNAFAALLKPKICILLDVGTKPSKTSIYHLWKDGYQKSFGSLKIPLTRQGNLQFDYPVPNDVKDTSNKESESIRYTAITCDPDEFVGKKYSIRQIESERKTEIMIVITMYNEHDTLFIKTMTSVIKNVDYICSKWPESESWKKIVVLIVADGRNKVNKWTLNILSAMGCYQDRILQNCVGRKHVTAHLFEYTTQLMVDSDFKIHKNIPPVQIMLCLKEKNAKKLNSHRWSFNAFAALLKPNICILLDYIFFIFNKKNKKVLEFKVGLEILSKGPNFVSAISAFPWQLFLTDSYWFFLAFDHDPNVGGACGEIKVDLGRKCRNLFNLLVASQSFEYKMSNILDTPSESVFGYISLLPGTFSAYRYEALMNGPLEAYFKDDTMHVSGAPKTNIVEAN</sequence>
<feature type="domain" description="Chitin synthase N-terminal" evidence="11">
    <location>
        <begin position="269"/>
        <end position="328"/>
    </location>
</feature>
<evidence type="ECO:0000256" key="9">
    <source>
        <dbReference type="ARBA" id="ARBA00023316"/>
    </source>
</evidence>
<comment type="catalytic activity">
    <reaction evidence="10">
        <text>[(1-&gt;4)-N-acetyl-beta-D-glucosaminyl](n) + UDP-N-acetyl-alpha-D-glucosamine = [(1-&gt;4)-N-acetyl-beta-D-glucosaminyl](n+1) + UDP + H(+)</text>
        <dbReference type="Rhea" id="RHEA:16637"/>
        <dbReference type="Rhea" id="RHEA-COMP:9593"/>
        <dbReference type="Rhea" id="RHEA-COMP:9595"/>
        <dbReference type="ChEBI" id="CHEBI:15378"/>
        <dbReference type="ChEBI" id="CHEBI:17029"/>
        <dbReference type="ChEBI" id="CHEBI:57705"/>
        <dbReference type="ChEBI" id="CHEBI:58223"/>
        <dbReference type="EC" id="2.4.1.16"/>
    </reaction>
</comment>
<evidence type="ECO:0000256" key="8">
    <source>
        <dbReference type="ARBA" id="ARBA00023136"/>
    </source>
</evidence>
<evidence type="ECO:0000313" key="12">
    <source>
        <dbReference type="EMBL" id="CAG8727771.1"/>
    </source>
</evidence>
<accession>A0ABN7V3Y2</accession>
<comment type="similarity">
    <text evidence="10">Belongs to the chitin synthase family.</text>
</comment>
<protein>
    <recommendedName>
        <fullName evidence="2 10">Chitin synthase</fullName>
        <ecNumber evidence="2 10">2.4.1.16</ecNumber>
    </recommendedName>
</protein>
<dbReference type="PANTHER" id="PTHR22914:SF9">
    <property type="entry name" value="CHITIN SYNTHASE 1"/>
    <property type="match status" value="1"/>
</dbReference>
<reference evidence="12 13" key="1">
    <citation type="submission" date="2021-06" db="EMBL/GenBank/DDBJ databases">
        <authorList>
            <person name="Kallberg Y."/>
            <person name="Tangrot J."/>
            <person name="Rosling A."/>
        </authorList>
    </citation>
    <scope>NUCLEOTIDE SEQUENCE [LARGE SCALE GENOMIC DNA]</scope>
    <source>
        <strain evidence="12 13">120-4 pot B 10/14</strain>
    </source>
</reference>
<dbReference type="InterPro" id="IPR004835">
    <property type="entry name" value="Chitin_synth"/>
</dbReference>
<evidence type="ECO:0000256" key="5">
    <source>
        <dbReference type="ARBA" id="ARBA00022679"/>
    </source>
</evidence>
<gene>
    <name evidence="12" type="ORF">GMARGA_LOCUS14093</name>
</gene>
<comment type="subcellular location">
    <subcellularLocation>
        <location evidence="1 10">Cell membrane</location>
        <topology evidence="1 10">Multi-pass membrane protein</topology>
    </subcellularLocation>
</comment>
<evidence type="ECO:0000259" key="11">
    <source>
        <dbReference type="Pfam" id="PF08407"/>
    </source>
</evidence>
<dbReference type="Pfam" id="PF08407">
    <property type="entry name" value="Chitin_synth_1N"/>
    <property type="match status" value="2"/>
</dbReference>
<evidence type="ECO:0000313" key="13">
    <source>
        <dbReference type="Proteomes" id="UP000789901"/>
    </source>
</evidence>
<evidence type="ECO:0000256" key="6">
    <source>
        <dbReference type="ARBA" id="ARBA00022692"/>
    </source>
</evidence>
<keyword evidence="7" id="KW-1133">Transmembrane helix</keyword>
<feature type="non-terminal residue" evidence="12">
    <location>
        <position position="621"/>
    </location>
</feature>
<proteinExistence type="inferred from homology"/>
<keyword evidence="4 10" id="KW-0328">Glycosyltransferase</keyword>
<comment type="caution">
    <text evidence="12">The sequence shown here is derived from an EMBL/GenBank/DDBJ whole genome shotgun (WGS) entry which is preliminary data.</text>
</comment>
<evidence type="ECO:0000256" key="3">
    <source>
        <dbReference type="ARBA" id="ARBA00022475"/>
    </source>
</evidence>
<organism evidence="12 13">
    <name type="scientific">Gigaspora margarita</name>
    <dbReference type="NCBI Taxonomy" id="4874"/>
    <lineage>
        <taxon>Eukaryota</taxon>
        <taxon>Fungi</taxon>
        <taxon>Fungi incertae sedis</taxon>
        <taxon>Mucoromycota</taxon>
        <taxon>Glomeromycotina</taxon>
        <taxon>Glomeromycetes</taxon>
        <taxon>Diversisporales</taxon>
        <taxon>Gigasporaceae</taxon>
        <taxon>Gigaspora</taxon>
    </lineage>
</organism>
<name>A0ABN7V3Y2_GIGMA</name>
<feature type="domain" description="Chitin synthase N-terminal" evidence="11">
    <location>
        <begin position="38"/>
        <end position="99"/>
    </location>
</feature>
<keyword evidence="5 10" id="KW-0808">Transferase</keyword>
<keyword evidence="3 10" id="KW-1003">Cell membrane</keyword>